<keyword evidence="5" id="KW-1185">Reference proteome</keyword>
<dbReference type="RefSeq" id="WP_089687084.1">
    <property type="nucleotide sequence ID" value="NZ_FNFO01000012.1"/>
</dbReference>
<feature type="signal peptide" evidence="2">
    <location>
        <begin position="1"/>
        <end position="20"/>
    </location>
</feature>
<evidence type="ECO:0000313" key="5">
    <source>
        <dbReference type="Proteomes" id="UP000198510"/>
    </source>
</evidence>
<dbReference type="EMBL" id="FNFO01000012">
    <property type="protein sequence ID" value="SDM31744.1"/>
    <property type="molecule type" value="Genomic_DNA"/>
</dbReference>
<dbReference type="Pfam" id="PF20434">
    <property type="entry name" value="BD-FAE"/>
    <property type="match status" value="1"/>
</dbReference>
<proteinExistence type="predicted"/>
<organism evidence="4 5">
    <name type="scientific">Catalinimonas alkaloidigena</name>
    <dbReference type="NCBI Taxonomy" id="1075417"/>
    <lineage>
        <taxon>Bacteria</taxon>
        <taxon>Pseudomonadati</taxon>
        <taxon>Bacteroidota</taxon>
        <taxon>Cytophagia</taxon>
        <taxon>Cytophagales</taxon>
        <taxon>Catalimonadaceae</taxon>
        <taxon>Catalinimonas</taxon>
    </lineage>
</organism>
<evidence type="ECO:0000256" key="1">
    <source>
        <dbReference type="ARBA" id="ARBA00022801"/>
    </source>
</evidence>
<dbReference type="GO" id="GO:0016787">
    <property type="term" value="F:hydrolase activity"/>
    <property type="evidence" value="ECO:0007669"/>
    <property type="project" value="UniProtKB-KW"/>
</dbReference>
<dbReference type="Proteomes" id="UP000198510">
    <property type="component" value="Unassembled WGS sequence"/>
</dbReference>
<keyword evidence="2" id="KW-0732">Signal</keyword>
<evidence type="ECO:0000259" key="3">
    <source>
        <dbReference type="Pfam" id="PF20434"/>
    </source>
</evidence>
<feature type="chain" id="PRO_5011793261" evidence="2">
    <location>
        <begin position="21"/>
        <end position="307"/>
    </location>
</feature>
<evidence type="ECO:0000313" key="4">
    <source>
        <dbReference type="EMBL" id="SDM31744.1"/>
    </source>
</evidence>
<gene>
    <name evidence="4" type="ORF">SAMN05421823_11268</name>
</gene>
<dbReference type="OrthoDB" id="9794725at2"/>
<dbReference type="InterPro" id="IPR029058">
    <property type="entry name" value="AB_hydrolase_fold"/>
</dbReference>
<dbReference type="STRING" id="1075417.SAMN05421823_11268"/>
<dbReference type="InterPro" id="IPR049492">
    <property type="entry name" value="BD-FAE-like_dom"/>
</dbReference>
<sequence length="307" mass="33706">MKRYFSLLFGLLLTTSHLMSQDLTLPLWTGAIPNAKKSNETEKVEKSGIAWVTQVQEPNIAVYLPTKQSATGRAVVICPGGGYAGLAYDWEGTDIAKWLNAKGIAGIVLKYRLPSDKTSEVRYKTPLMDAERALRLTRQHAKEWNLDPTKVGIMGFSAGGHLASTVGTHFDQNASPVKDAAGQLKSRPDFMILIYPVITMKKTLTHGGSRDNLLGPNPDEALVETYSNEMQVKDNTPPTFLLHSADDGAVPVENSLMMYQALKDKKVPVEMHLFPTGGHGFSLAIGKGHLQTWPEVLYAWLQSLDGE</sequence>
<evidence type="ECO:0000256" key="2">
    <source>
        <dbReference type="SAM" id="SignalP"/>
    </source>
</evidence>
<reference evidence="4 5" key="1">
    <citation type="submission" date="2016-10" db="EMBL/GenBank/DDBJ databases">
        <authorList>
            <person name="de Groot N.N."/>
        </authorList>
    </citation>
    <scope>NUCLEOTIDE SEQUENCE [LARGE SCALE GENOMIC DNA]</scope>
    <source>
        <strain evidence="4 5">DSM 25186</strain>
    </source>
</reference>
<feature type="domain" description="BD-FAE-like" evidence="3">
    <location>
        <begin position="62"/>
        <end position="262"/>
    </location>
</feature>
<name>A0A1G9S8F7_9BACT</name>
<dbReference type="PANTHER" id="PTHR48081">
    <property type="entry name" value="AB HYDROLASE SUPERFAMILY PROTEIN C4A8.06C"/>
    <property type="match status" value="1"/>
</dbReference>
<dbReference type="PANTHER" id="PTHR48081:SF6">
    <property type="entry name" value="PEPTIDASE S9 PROLYL OLIGOPEPTIDASE CATALYTIC DOMAIN-CONTAINING PROTEIN"/>
    <property type="match status" value="1"/>
</dbReference>
<accession>A0A1G9S8F7</accession>
<keyword evidence="1" id="KW-0378">Hydrolase</keyword>
<dbReference type="AlphaFoldDB" id="A0A1G9S8F7"/>
<dbReference type="SUPFAM" id="SSF53474">
    <property type="entry name" value="alpha/beta-Hydrolases"/>
    <property type="match status" value="1"/>
</dbReference>
<protein>
    <submittedName>
        <fullName evidence="4">Acetyl esterase/lipase</fullName>
    </submittedName>
</protein>
<dbReference type="InterPro" id="IPR050300">
    <property type="entry name" value="GDXG_lipolytic_enzyme"/>
</dbReference>
<dbReference type="Gene3D" id="3.40.50.1820">
    <property type="entry name" value="alpha/beta hydrolase"/>
    <property type="match status" value="1"/>
</dbReference>